<gene>
    <name evidence="1" type="ORF">ACFPJ4_06780</name>
</gene>
<keyword evidence="2" id="KW-1185">Reference proteome</keyword>
<protein>
    <submittedName>
        <fullName evidence="1">Uncharacterized protein</fullName>
    </submittedName>
</protein>
<organism evidence="1 2">
    <name type="scientific">Lysinimonas soli</name>
    <dbReference type="NCBI Taxonomy" id="1074233"/>
    <lineage>
        <taxon>Bacteria</taxon>
        <taxon>Bacillati</taxon>
        <taxon>Actinomycetota</taxon>
        <taxon>Actinomycetes</taxon>
        <taxon>Micrococcales</taxon>
        <taxon>Microbacteriaceae</taxon>
        <taxon>Lysinimonas</taxon>
    </lineage>
</organism>
<proteinExistence type="predicted"/>
<evidence type="ECO:0000313" key="1">
    <source>
        <dbReference type="EMBL" id="MFC5501944.1"/>
    </source>
</evidence>
<reference evidence="2" key="1">
    <citation type="journal article" date="2019" name="Int. J. Syst. Evol. Microbiol.">
        <title>The Global Catalogue of Microorganisms (GCM) 10K type strain sequencing project: providing services to taxonomists for standard genome sequencing and annotation.</title>
        <authorList>
            <consortium name="The Broad Institute Genomics Platform"/>
            <consortium name="The Broad Institute Genome Sequencing Center for Infectious Disease"/>
            <person name="Wu L."/>
            <person name="Ma J."/>
        </authorList>
    </citation>
    <scope>NUCLEOTIDE SEQUENCE [LARGE SCALE GENOMIC DNA]</scope>
    <source>
        <strain evidence="2">CGMCC 4.6997</strain>
    </source>
</reference>
<evidence type="ECO:0000313" key="2">
    <source>
        <dbReference type="Proteomes" id="UP001596039"/>
    </source>
</evidence>
<dbReference type="EMBL" id="JBHSMG010000001">
    <property type="protein sequence ID" value="MFC5501944.1"/>
    <property type="molecule type" value="Genomic_DNA"/>
</dbReference>
<accession>A0ABW0NNK5</accession>
<comment type="caution">
    <text evidence="1">The sequence shown here is derived from an EMBL/GenBank/DDBJ whole genome shotgun (WGS) entry which is preliminary data.</text>
</comment>
<dbReference type="RefSeq" id="WP_386739604.1">
    <property type="nucleotide sequence ID" value="NZ_JBHSMG010000001.1"/>
</dbReference>
<name>A0ABW0NNK5_9MICO</name>
<sequence>MRSPRIRHLVEPSMSVAGRNLTITNEVRTIMTTTALSACAPRQRGLERLVSRLAVSMLHWSSRRTRALQLSHARMVLLRDNERAIARSADSARLR</sequence>
<dbReference type="Proteomes" id="UP001596039">
    <property type="component" value="Unassembled WGS sequence"/>
</dbReference>